<dbReference type="Pfam" id="PF00534">
    <property type="entry name" value="Glycos_transf_1"/>
    <property type="match status" value="1"/>
</dbReference>
<dbReference type="PANTHER" id="PTHR45947">
    <property type="entry name" value="SULFOQUINOVOSYL TRANSFERASE SQD2"/>
    <property type="match status" value="1"/>
</dbReference>
<proteinExistence type="predicted"/>
<dbReference type="InterPro" id="IPR001296">
    <property type="entry name" value="Glyco_trans_1"/>
</dbReference>
<dbReference type="Proteomes" id="UP000547209">
    <property type="component" value="Unassembled WGS sequence"/>
</dbReference>
<accession>A0A7X0RQH3</accession>
<sequence>MKVLFLTNIPSPYRVDFFNRLGRLCDLTVWFEARNEANREWETDERRFGFRYKFLPGRTFGLDKHTNLSVLRALRAERFDVYVIGGYSSPTEMLAIHWLKLRKRPFLLSSDGGFPASEPGLLRKFKSYLISSASGWLSSGSNCTRYLTHYGAQPSRIYEYPFSSVSFSEEELAPLAREERARLKREEGLQETVILAVGQFVPRKGFDVLLEAFARMRRGDVSLLLIGGGPERERYETLIRERGLANVRIKPFMSKSELIPYFKVADLFAMPTRYDVWGLVVNEAAAFGLPIVSTRMAGAALDLVAEGENGYLVDADDAAALADRCERLAGDEILRQRFGRKSRELSRLYTMERMVNRHADLLHAWIDGSPQYELARE</sequence>
<gene>
    <name evidence="2" type="ORF">H7C19_13450</name>
</gene>
<reference evidence="2 3" key="1">
    <citation type="submission" date="2020-08" db="EMBL/GenBank/DDBJ databases">
        <title>Cohnella phylogeny.</title>
        <authorList>
            <person name="Dunlap C."/>
        </authorList>
    </citation>
    <scope>NUCLEOTIDE SEQUENCE [LARGE SCALE GENOMIC DNA]</scope>
    <source>
        <strain evidence="2 3">DSM 28246</strain>
    </source>
</reference>
<evidence type="ECO:0000313" key="2">
    <source>
        <dbReference type="EMBL" id="MBB6671690.1"/>
    </source>
</evidence>
<dbReference type="InterPro" id="IPR050194">
    <property type="entry name" value="Glycosyltransferase_grp1"/>
</dbReference>
<name>A0A7X0RQH3_9BACL</name>
<dbReference type="EMBL" id="JACJVP010000023">
    <property type="protein sequence ID" value="MBB6671690.1"/>
    <property type="molecule type" value="Genomic_DNA"/>
</dbReference>
<feature type="domain" description="Glycosyl transferase family 1" evidence="1">
    <location>
        <begin position="184"/>
        <end position="344"/>
    </location>
</feature>
<dbReference type="RefSeq" id="WP_185143167.1">
    <property type="nucleotide sequence ID" value="NZ_JACJVP010000023.1"/>
</dbReference>
<comment type="caution">
    <text evidence="2">The sequence shown here is derived from an EMBL/GenBank/DDBJ whole genome shotgun (WGS) entry which is preliminary data.</text>
</comment>
<dbReference type="SUPFAM" id="SSF53756">
    <property type="entry name" value="UDP-Glycosyltransferase/glycogen phosphorylase"/>
    <property type="match status" value="1"/>
</dbReference>
<organism evidence="2 3">
    <name type="scientific">Cohnella nanjingensis</name>
    <dbReference type="NCBI Taxonomy" id="1387779"/>
    <lineage>
        <taxon>Bacteria</taxon>
        <taxon>Bacillati</taxon>
        <taxon>Bacillota</taxon>
        <taxon>Bacilli</taxon>
        <taxon>Bacillales</taxon>
        <taxon>Paenibacillaceae</taxon>
        <taxon>Cohnella</taxon>
    </lineage>
</organism>
<dbReference type="CDD" id="cd03801">
    <property type="entry name" value="GT4_PimA-like"/>
    <property type="match status" value="1"/>
</dbReference>
<dbReference type="PANTHER" id="PTHR45947:SF3">
    <property type="entry name" value="SULFOQUINOVOSYL TRANSFERASE SQD2"/>
    <property type="match status" value="1"/>
</dbReference>
<dbReference type="Gene3D" id="3.40.50.2000">
    <property type="entry name" value="Glycogen Phosphorylase B"/>
    <property type="match status" value="2"/>
</dbReference>
<protein>
    <submittedName>
        <fullName evidence="2">Glycosyltransferase family 4 protein</fullName>
    </submittedName>
</protein>
<keyword evidence="2" id="KW-0808">Transferase</keyword>
<evidence type="ECO:0000313" key="3">
    <source>
        <dbReference type="Proteomes" id="UP000547209"/>
    </source>
</evidence>
<keyword evidence="3" id="KW-1185">Reference proteome</keyword>
<dbReference type="GO" id="GO:0016757">
    <property type="term" value="F:glycosyltransferase activity"/>
    <property type="evidence" value="ECO:0007669"/>
    <property type="project" value="InterPro"/>
</dbReference>
<dbReference type="AlphaFoldDB" id="A0A7X0RQH3"/>
<evidence type="ECO:0000259" key="1">
    <source>
        <dbReference type="Pfam" id="PF00534"/>
    </source>
</evidence>